<gene>
    <name evidence="14" type="ORF">SAMN02745121_02369</name>
</gene>
<accession>A0A1I1WMP0</accession>
<dbReference type="Pfam" id="PF06974">
    <property type="entry name" value="WS_DGAT_C"/>
    <property type="match status" value="1"/>
</dbReference>
<dbReference type="GO" id="GO:0006071">
    <property type="term" value="P:glycerol metabolic process"/>
    <property type="evidence" value="ECO:0007669"/>
    <property type="project" value="UniProtKB-KW"/>
</dbReference>
<keyword evidence="9 14" id="KW-0012">Acyltransferase</keyword>
<dbReference type="RefSeq" id="WP_096326125.1">
    <property type="nucleotide sequence ID" value="NZ_FOMX01000006.1"/>
</dbReference>
<dbReference type="OrthoDB" id="9810950at2"/>
<evidence type="ECO:0000256" key="1">
    <source>
        <dbReference type="ARBA" id="ARBA00004771"/>
    </source>
</evidence>
<comment type="similarity">
    <text evidence="3">Belongs to the long-chain O-acyltransferase family.</text>
</comment>
<dbReference type="InterPro" id="IPR009721">
    <property type="entry name" value="O-acyltransferase_WSD1_C"/>
</dbReference>
<evidence type="ECO:0000313" key="14">
    <source>
        <dbReference type="EMBL" id="SFD94683.1"/>
    </source>
</evidence>
<evidence type="ECO:0000256" key="8">
    <source>
        <dbReference type="ARBA" id="ARBA00023098"/>
    </source>
</evidence>
<dbReference type="AlphaFoldDB" id="A0A1I1WMP0"/>
<evidence type="ECO:0000256" key="3">
    <source>
        <dbReference type="ARBA" id="ARBA00009587"/>
    </source>
</evidence>
<dbReference type="PANTHER" id="PTHR31650:SF1">
    <property type="entry name" value="WAX ESTER SYNTHASE_DIACYLGLYCEROL ACYLTRANSFERASE 4-RELATED"/>
    <property type="match status" value="1"/>
</dbReference>
<evidence type="ECO:0000256" key="6">
    <source>
        <dbReference type="ARBA" id="ARBA00022679"/>
    </source>
</evidence>
<evidence type="ECO:0000256" key="5">
    <source>
        <dbReference type="ARBA" id="ARBA00022516"/>
    </source>
</evidence>
<feature type="domain" description="O-acyltransferase WSD1 C-terminal" evidence="13">
    <location>
        <begin position="307"/>
        <end position="453"/>
    </location>
</feature>
<evidence type="ECO:0000313" key="15">
    <source>
        <dbReference type="Proteomes" id="UP000199400"/>
    </source>
</evidence>
<keyword evidence="5" id="KW-0444">Lipid biosynthesis</keyword>
<dbReference type="GO" id="GO:0071731">
    <property type="term" value="P:response to nitric oxide"/>
    <property type="evidence" value="ECO:0007669"/>
    <property type="project" value="TreeGrafter"/>
</dbReference>
<dbReference type="Gene3D" id="3.30.559.10">
    <property type="entry name" value="Chloramphenicol acetyltransferase-like domain"/>
    <property type="match status" value="1"/>
</dbReference>
<evidence type="ECO:0000256" key="11">
    <source>
        <dbReference type="SAM" id="MobiDB-lite"/>
    </source>
</evidence>
<organism evidence="14 15">
    <name type="scientific">Nannocystis exedens</name>
    <dbReference type="NCBI Taxonomy" id="54"/>
    <lineage>
        <taxon>Bacteria</taxon>
        <taxon>Pseudomonadati</taxon>
        <taxon>Myxococcota</taxon>
        <taxon>Polyangia</taxon>
        <taxon>Nannocystales</taxon>
        <taxon>Nannocystaceae</taxon>
        <taxon>Nannocystis</taxon>
    </lineage>
</organism>
<dbReference type="InterPro" id="IPR004255">
    <property type="entry name" value="O-acyltransferase_WSD1_N"/>
</dbReference>
<feature type="domain" description="O-acyltransferase WSD1-like N-terminal" evidence="12">
    <location>
        <begin position="4"/>
        <end position="266"/>
    </location>
</feature>
<evidence type="ECO:0000256" key="2">
    <source>
        <dbReference type="ARBA" id="ARBA00005189"/>
    </source>
</evidence>
<dbReference type="GO" id="GO:0001666">
    <property type="term" value="P:response to hypoxia"/>
    <property type="evidence" value="ECO:0007669"/>
    <property type="project" value="TreeGrafter"/>
</dbReference>
<dbReference type="SUPFAM" id="SSF52777">
    <property type="entry name" value="CoA-dependent acyltransferases"/>
    <property type="match status" value="1"/>
</dbReference>
<dbReference type="STRING" id="54.SAMN02745121_02369"/>
<evidence type="ECO:0000256" key="10">
    <source>
        <dbReference type="ARBA" id="ARBA00048109"/>
    </source>
</evidence>
<dbReference type="UniPathway" id="UPA00282"/>
<protein>
    <recommendedName>
        <fullName evidence="4">diacylglycerol O-acyltransferase</fullName>
        <ecNumber evidence="4">2.3.1.20</ecNumber>
    </recommendedName>
</protein>
<dbReference type="InterPro" id="IPR045034">
    <property type="entry name" value="O-acyltransferase_WSD1-like"/>
</dbReference>
<evidence type="ECO:0000256" key="4">
    <source>
        <dbReference type="ARBA" id="ARBA00013244"/>
    </source>
</evidence>
<dbReference type="EMBL" id="FOMX01000006">
    <property type="protein sequence ID" value="SFD94683.1"/>
    <property type="molecule type" value="Genomic_DNA"/>
</dbReference>
<evidence type="ECO:0000259" key="13">
    <source>
        <dbReference type="Pfam" id="PF06974"/>
    </source>
</evidence>
<keyword evidence="7" id="KW-0319">Glycerol metabolism</keyword>
<dbReference type="InterPro" id="IPR023213">
    <property type="entry name" value="CAT-like_dom_sf"/>
</dbReference>
<comment type="pathway">
    <text evidence="1">Glycerolipid metabolism; triacylglycerol biosynthesis.</text>
</comment>
<keyword evidence="6 14" id="KW-0808">Transferase</keyword>
<dbReference type="Proteomes" id="UP000199400">
    <property type="component" value="Unassembled WGS sequence"/>
</dbReference>
<dbReference type="GO" id="GO:0051701">
    <property type="term" value="P:biological process involved in interaction with host"/>
    <property type="evidence" value="ECO:0007669"/>
    <property type="project" value="TreeGrafter"/>
</dbReference>
<evidence type="ECO:0000256" key="7">
    <source>
        <dbReference type="ARBA" id="ARBA00022798"/>
    </source>
</evidence>
<dbReference type="GO" id="GO:0019432">
    <property type="term" value="P:triglyceride biosynthetic process"/>
    <property type="evidence" value="ECO:0007669"/>
    <property type="project" value="UniProtKB-UniPathway"/>
</dbReference>
<dbReference type="NCBIfam" id="TIGR02946">
    <property type="entry name" value="acyl_WS_DGAT"/>
    <property type="match status" value="1"/>
</dbReference>
<dbReference type="Pfam" id="PF03007">
    <property type="entry name" value="WS_DGAT_cat"/>
    <property type="match status" value="1"/>
</dbReference>
<dbReference type="InterPro" id="IPR014292">
    <property type="entry name" value="Acyl_transf_WS/DGAT"/>
</dbReference>
<evidence type="ECO:0000256" key="9">
    <source>
        <dbReference type="ARBA" id="ARBA00023315"/>
    </source>
</evidence>
<dbReference type="EC" id="2.3.1.20" evidence="4"/>
<comment type="pathway">
    <text evidence="2">Lipid metabolism.</text>
</comment>
<evidence type="ECO:0000259" key="12">
    <source>
        <dbReference type="Pfam" id="PF03007"/>
    </source>
</evidence>
<dbReference type="GO" id="GO:0005886">
    <property type="term" value="C:plasma membrane"/>
    <property type="evidence" value="ECO:0007669"/>
    <property type="project" value="TreeGrafter"/>
</dbReference>
<feature type="compositionally biased region" description="Low complexity" evidence="11">
    <location>
        <begin position="468"/>
        <end position="480"/>
    </location>
</feature>
<feature type="region of interest" description="Disordered" evidence="11">
    <location>
        <begin position="463"/>
        <end position="498"/>
    </location>
</feature>
<sequence length="498" mass="54676">MQRMTGLDASFLYMESPAVSMHTVSVMRVDVSNMRGGYAFERVRRLFERRIHLVPLLRRRLVEVPCNLHHPVWIEDPDLDLSRHLRRATLPPPGDMRALEALVGEVVSTPMNRAYPLWEITVVEGLRGGQVALVCKVHHAVIDGAAMVTVLERVMSREYDAPDVAPASRAWAAEPIPDDRRLIVDALRDRLRGLLRLPRLVGLTARAGVRLLLRTRGQGLSLPFTGPSASFNAPLTPRRRFAALDLPLADLQAIKVALGCTLNDVVLAMAAAALRRALERRGEAHRRPLLASVPVATGGPEDARLAGNKVSSLLVSLRTDLADPLVRLREIHALTEAAKHAHDLEVGGLLEQWTEYAHPWLVRLLMSRVLPRLPRPPLNLVISNVRGPADTQYLVGAALECLYLGGPLLERIGLNLTVWSYRETVHLAAVTCPDVSPDPHVLLQDCEQALAELVAAIRPGVAAEGRRPPSVHSPRRSASGHARRSARPTTSGPKRPSG</sequence>
<comment type="catalytic activity">
    <reaction evidence="10">
        <text>an acyl-CoA + a 1,2-diacyl-sn-glycerol = a triacyl-sn-glycerol + CoA</text>
        <dbReference type="Rhea" id="RHEA:10868"/>
        <dbReference type="ChEBI" id="CHEBI:17815"/>
        <dbReference type="ChEBI" id="CHEBI:57287"/>
        <dbReference type="ChEBI" id="CHEBI:58342"/>
        <dbReference type="ChEBI" id="CHEBI:64615"/>
        <dbReference type="EC" id="2.3.1.20"/>
    </reaction>
</comment>
<keyword evidence="15" id="KW-1185">Reference proteome</keyword>
<reference evidence="15" key="1">
    <citation type="submission" date="2016-10" db="EMBL/GenBank/DDBJ databases">
        <authorList>
            <person name="Varghese N."/>
            <person name="Submissions S."/>
        </authorList>
    </citation>
    <scope>NUCLEOTIDE SEQUENCE [LARGE SCALE GENOMIC DNA]</scope>
    <source>
        <strain evidence="15">ATCC 25963</strain>
    </source>
</reference>
<dbReference type="GO" id="GO:0004144">
    <property type="term" value="F:diacylglycerol O-acyltransferase activity"/>
    <property type="evidence" value="ECO:0007669"/>
    <property type="project" value="UniProtKB-EC"/>
</dbReference>
<proteinExistence type="inferred from homology"/>
<dbReference type="PANTHER" id="PTHR31650">
    <property type="entry name" value="O-ACYLTRANSFERASE (WSD1-LIKE) FAMILY PROTEIN"/>
    <property type="match status" value="1"/>
</dbReference>
<keyword evidence="8" id="KW-0443">Lipid metabolism</keyword>
<name>A0A1I1WMP0_9BACT</name>